<dbReference type="GO" id="GO:0006313">
    <property type="term" value="P:DNA transposition"/>
    <property type="evidence" value="ECO:0007669"/>
    <property type="project" value="InterPro"/>
</dbReference>
<dbReference type="InterPro" id="IPR002686">
    <property type="entry name" value="Transposase_17"/>
</dbReference>
<reference evidence="2 3" key="2">
    <citation type="submission" date="2017-10" db="EMBL/GenBank/DDBJ databases">
        <authorList>
            <person name="Banno H."/>
            <person name="Chua N.-H."/>
        </authorList>
    </citation>
    <scope>NUCLEOTIDE SEQUENCE [LARGE SCALE GENOMIC DNA]</scope>
    <source>
        <strain evidence="2 3">JK623</strain>
    </source>
</reference>
<dbReference type="SUPFAM" id="SSF143422">
    <property type="entry name" value="Transposase IS200-like"/>
    <property type="match status" value="1"/>
</dbReference>
<dbReference type="Gene3D" id="3.30.70.1290">
    <property type="entry name" value="Transposase IS200-like"/>
    <property type="match status" value="1"/>
</dbReference>
<dbReference type="GO" id="GO:0004803">
    <property type="term" value="F:transposase activity"/>
    <property type="evidence" value="ECO:0007669"/>
    <property type="project" value="InterPro"/>
</dbReference>
<protein>
    <submittedName>
        <fullName evidence="2">Transposase</fullName>
    </submittedName>
</protein>
<name>A0A2G3E6Q6_9FIRM</name>
<sequence>MPRKAREKAYTGIYHVILRGNNKQIIFETVEDYEKFLELLKLYKEECGFKLFAYCLMDNHIHLLVGETKMELHSFIARIAGHYAKWYNFKYRRYGYLFQDRFKSEPVNDVPYFLTVFRYILQNPYKAKLVASIADYQWSSYHALKNMDSSFVDIYELLNCFQNKKECMKYLHEQEQAECMEYTSSKRLEDADAIAKVLEISGLDSVSQLQQIAMTKRNQIIRKILKHGIPVKQMARITGISTYIIKKIKNRR</sequence>
<evidence type="ECO:0000313" key="2">
    <source>
        <dbReference type="EMBL" id="PHU38860.1"/>
    </source>
</evidence>
<dbReference type="GO" id="GO:0003677">
    <property type="term" value="F:DNA binding"/>
    <property type="evidence" value="ECO:0007669"/>
    <property type="project" value="InterPro"/>
</dbReference>
<dbReference type="Proteomes" id="UP000224563">
    <property type="component" value="Unassembled WGS sequence"/>
</dbReference>
<evidence type="ECO:0000259" key="1">
    <source>
        <dbReference type="SMART" id="SM01321"/>
    </source>
</evidence>
<evidence type="ECO:0000313" key="3">
    <source>
        <dbReference type="Proteomes" id="UP000224563"/>
    </source>
</evidence>
<proteinExistence type="predicted"/>
<accession>A0A2G3E6Q6</accession>
<reference evidence="2 3" key="1">
    <citation type="submission" date="2017-10" db="EMBL/GenBank/DDBJ databases">
        <title>Resolving the taxonomy of Roseburia spp., Eubacterium rectale and Agathobacter spp. through phylogenomic analysis.</title>
        <authorList>
            <person name="Sheridan P.O."/>
            <person name="Walker A.W."/>
            <person name="Duncan S.H."/>
            <person name="Scott K.P."/>
            <person name="Toole P.W.O."/>
            <person name="Luis P."/>
            <person name="Flint H.J."/>
        </authorList>
    </citation>
    <scope>NUCLEOTIDE SEQUENCE [LARGE SCALE GENOMIC DNA]</scope>
    <source>
        <strain evidence="2 3">JK623</strain>
    </source>
</reference>
<comment type="caution">
    <text evidence="2">The sequence shown here is derived from an EMBL/GenBank/DDBJ whole genome shotgun (WGS) entry which is preliminary data.</text>
</comment>
<organism evidence="2 3">
    <name type="scientific">Agathobacter ruminis</name>
    <dbReference type="NCBI Taxonomy" id="1712665"/>
    <lineage>
        <taxon>Bacteria</taxon>
        <taxon>Bacillati</taxon>
        <taxon>Bacillota</taxon>
        <taxon>Clostridia</taxon>
        <taxon>Lachnospirales</taxon>
        <taxon>Lachnospiraceae</taxon>
        <taxon>Agathobacter</taxon>
    </lineage>
</organism>
<gene>
    <name evidence="2" type="ORF">CSX02_00715</name>
</gene>
<feature type="domain" description="Transposase IS200-like" evidence="1">
    <location>
        <begin position="9"/>
        <end position="123"/>
    </location>
</feature>
<dbReference type="PANTHER" id="PTHR34322">
    <property type="entry name" value="TRANSPOSASE, Y1_TNP DOMAIN-CONTAINING"/>
    <property type="match status" value="1"/>
</dbReference>
<keyword evidence="3" id="KW-1185">Reference proteome</keyword>
<dbReference type="EMBL" id="PDYG01000002">
    <property type="protein sequence ID" value="PHU38860.1"/>
    <property type="molecule type" value="Genomic_DNA"/>
</dbReference>
<dbReference type="Pfam" id="PF01797">
    <property type="entry name" value="Y1_Tnp"/>
    <property type="match status" value="1"/>
</dbReference>
<dbReference type="SMART" id="SM01321">
    <property type="entry name" value="Y1_Tnp"/>
    <property type="match status" value="1"/>
</dbReference>
<dbReference type="RefSeq" id="WP_099385255.1">
    <property type="nucleotide sequence ID" value="NZ_JANSWH010000069.1"/>
</dbReference>
<dbReference type="InterPro" id="IPR036515">
    <property type="entry name" value="Transposase_17_sf"/>
</dbReference>
<dbReference type="PANTHER" id="PTHR34322:SF2">
    <property type="entry name" value="TRANSPOSASE IS200-LIKE DOMAIN-CONTAINING PROTEIN"/>
    <property type="match status" value="1"/>
</dbReference>
<dbReference type="AlphaFoldDB" id="A0A2G3E6Q6"/>